<name>B2A139_NATTJ</name>
<proteinExistence type="predicted"/>
<reference evidence="2 3" key="1">
    <citation type="submission" date="2008-04" db="EMBL/GenBank/DDBJ databases">
        <title>Complete sequence of chromosome of Natranaerobius thermophilus JW/NM-WN-LF.</title>
        <authorList>
            <consortium name="US DOE Joint Genome Institute"/>
            <person name="Copeland A."/>
            <person name="Lucas S."/>
            <person name="Lapidus A."/>
            <person name="Glavina del Rio T."/>
            <person name="Dalin E."/>
            <person name="Tice H."/>
            <person name="Bruce D."/>
            <person name="Goodwin L."/>
            <person name="Pitluck S."/>
            <person name="Chertkov O."/>
            <person name="Brettin T."/>
            <person name="Detter J.C."/>
            <person name="Han C."/>
            <person name="Kuske C.R."/>
            <person name="Schmutz J."/>
            <person name="Larimer F."/>
            <person name="Land M."/>
            <person name="Hauser L."/>
            <person name="Kyrpides N."/>
            <person name="Lykidis A."/>
            <person name="Mesbah N.M."/>
            <person name="Wiegel J."/>
        </authorList>
    </citation>
    <scope>NUCLEOTIDE SEQUENCE [LARGE SCALE GENOMIC DNA]</scope>
    <source>
        <strain evidence="3">ATCC BAA-1301 / DSM 18059 / JW/NM-WN-LF</strain>
    </source>
</reference>
<sequence length="349" mass="39734">MVAGQKSIIYVSLILLSLFLVFGMTGCQEVPDKEDDEEDAEEEVEEAEQEEVFAELLRMHETTLAVIEGAESTVEESVLDQIVSIEKEFEEEENDNGEENNNEENQNNEEDNNDEDEKETDSPDEIWDKVQDDTANLHEMWDDIAPDIAEEDIAQEEIDSFEELLDDLNSTVNGEEFLPTIENANQVTRDISTFMMPFSEEIYPEIFEARYHTRAIVLLSSQENFQKAQENFDSLDELTELIVEDLEEAAEEAQEDEDEENDEEENEEDEEDENNENEDEENNEDEGNEPGEDVAAQLEKSVKNLGTALENDELETVNIKANLVMENLMEAIVAAGEEAEDENGLDTSM</sequence>
<dbReference type="Proteomes" id="UP000001683">
    <property type="component" value="Chromosome"/>
</dbReference>
<gene>
    <name evidence="2" type="ordered locus">Nther_1078</name>
</gene>
<evidence type="ECO:0000313" key="2">
    <source>
        <dbReference type="EMBL" id="ACB84662.1"/>
    </source>
</evidence>
<dbReference type="InParanoid" id="B2A139"/>
<dbReference type="EMBL" id="CP001034">
    <property type="protein sequence ID" value="ACB84662.1"/>
    <property type="molecule type" value="Genomic_DNA"/>
</dbReference>
<keyword evidence="3" id="KW-1185">Reference proteome</keyword>
<dbReference type="PROSITE" id="PS51257">
    <property type="entry name" value="PROKAR_LIPOPROTEIN"/>
    <property type="match status" value="1"/>
</dbReference>
<accession>B2A139</accession>
<feature type="region of interest" description="Disordered" evidence="1">
    <location>
        <begin position="30"/>
        <end position="50"/>
    </location>
</feature>
<evidence type="ECO:0000313" key="3">
    <source>
        <dbReference type="Proteomes" id="UP000001683"/>
    </source>
</evidence>
<dbReference type="AlphaFoldDB" id="B2A139"/>
<feature type="compositionally biased region" description="Acidic residues" evidence="1">
    <location>
        <begin position="32"/>
        <end position="50"/>
    </location>
</feature>
<feature type="region of interest" description="Disordered" evidence="1">
    <location>
        <begin position="89"/>
        <end position="125"/>
    </location>
</feature>
<protein>
    <submittedName>
        <fullName evidence="2">Uncharacterized protein</fullName>
    </submittedName>
</protein>
<reference evidence="2 3" key="2">
    <citation type="journal article" date="2011" name="J. Bacteriol.">
        <title>Complete genome sequence of the anaerobic, halophilic alkalithermophile Natranaerobius thermophilus JW/NM-WN-LF.</title>
        <authorList>
            <person name="Zhao B."/>
            <person name="Mesbah N.M."/>
            <person name="Dalin E."/>
            <person name="Goodwin L."/>
            <person name="Nolan M."/>
            <person name="Pitluck S."/>
            <person name="Chertkov O."/>
            <person name="Brettin T.S."/>
            <person name="Han J."/>
            <person name="Larimer F.W."/>
            <person name="Land M.L."/>
            <person name="Hauser L."/>
            <person name="Kyrpides N."/>
            <person name="Wiegel J."/>
        </authorList>
    </citation>
    <scope>NUCLEOTIDE SEQUENCE [LARGE SCALE GENOMIC DNA]</scope>
    <source>
        <strain evidence="3">ATCC BAA-1301 / DSM 18059 / JW/NM-WN-LF</strain>
    </source>
</reference>
<dbReference type="HOGENOM" id="CLU_794168_0_0_9"/>
<feature type="region of interest" description="Disordered" evidence="1">
    <location>
        <begin position="249"/>
        <end position="317"/>
    </location>
</feature>
<evidence type="ECO:0000256" key="1">
    <source>
        <dbReference type="SAM" id="MobiDB-lite"/>
    </source>
</evidence>
<organism evidence="2 3">
    <name type="scientific">Natranaerobius thermophilus (strain ATCC BAA-1301 / DSM 18059 / JW/NM-WN-LF)</name>
    <dbReference type="NCBI Taxonomy" id="457570"/>
    <lineage>
        <taxon>Bacteria</taxon>
        <taxon>Bacillati</taxon>
        <taxon>Bacillota</taxon>
        <taxon>Clostridia</taxon>
        <taxon>Natranaerobiales</taxon>
        <taxon>Natranaerobiaceae</taxon>
        <taxon>Natranaerobius</taxon>
    </lineage>
</organism>
<feature type="compositionally biased region" description="Acidic residues" evidence="1">
    <location>
        <begin position="249"/>
        <end position="292"/>
    </location>
</feature>
<dbReference type="KEGG" id="nth:Nther_1078"/>